<reference evidence="1 2" key="1">
    <citation type="submission" date="2020-03" db="EMBL/GenBank/DDBJ databases">
        <title>Genomic Encyclopedia of Type Strains, Phase IV (KMG-IV): sequencing the most valuable type-strain genomes for metagenomic binning, comparative biology and taxonomic classification.</title>
        <authorList>
            <person name="Goeker M."/>
        </authorList>
    </citation>
    <scope>NUCLEOTIDE SEQUENCE [LARGE SCALE GENOMIC DNA]</scope>
    <source>
        <strain evidence="1 2">DSM 103870</strain>
    </source>
</reference>
<gene>
    <name evidence="1" type="ORF">FHS82_001088</name>
</gene>
<proteinExistence type="predicted"/>
<name>A0ABX0UWD1_9HYPH</name>
<keyword evidence="2" id="KW-1185">Reference proteome</keyword>
<protein>
    <submittedName>
        <fullName evidence="1">Uncharacterized protein</fullName>
    </submittedName>
</protein>
<dbReference type="EMBL" id="JAASQI010000002">
    <property type="protein sequence ID" value="NIJ57262.1"/>
    <property type="molecule type" value="Genomic_DNA"/>
</dbReference>
<evidence type="ECO:0000313" key="2">
    <source>
        <dbReference type="Proteomes" id="UP001429580"/>
    </source>
</evidence>
<comment type="caution">
    <text evidence="1">The sequence shown here is derived from an EMBL/GenBank/DDBJ whole genome shotgun (WGS) entry which is preliminary data.</text>
</comment>
<accession>A0ABX0UWD1</accession>
<evidence type="ECO:0000313" key="1">
    <source>
        <dbReference type="EMBL" id="NIJ57262.1"/>
    </source>
</evidence>
<dbReference type="Proteomes" id="UP001429580">
    <property type="component" value="Unassembled WGS sequence"/>
</dbReference>
<sequence>MVFVEPKLPLCRLARGYSIFKVSEVPDVALSIVRFYACSPPAFPLRPRDANDAARVATMERYIPRVRSMVDISEVIEPIVTANAIDVVDLIRICAAHPFPDYAMSVGRSAKKISRPIPIFVDIGQGSLACVC</sequence>
<organism evidence="1 2">
    <name type="scientific">Pseudochelatococcus lubricantis</name>
    <dbReference type="NCBI Taxonomy" id="1538102"/>
    <lineage>
        <taxon>Bacteria</taxon>
        <taxon>Pseudomonadati</taxon>
        <taxon>Pseudomonadota</taxon>
        <taxon>Alphaproteobacteria</taxon>
        <taxon>Hyphomicrobiales</taxon>
        <taxon>Chelatococcaceae</taxon>
        <taxon>Pseudochelatococcus</taxon>
    </lineage>
</organism>